<feature type="region of interest" description="Disordered" evidence="1">
    <location>
        <begin position="48"/>
        <end position="75"/>
    </location>
</feature>
<gene>
    <name evidence="2" type="ORF">CK203_001358</name>
</gene>
<comment type="caution">
    <text evidence="2">The sequence shown here is derived from an EMBL/GenBank/DDBJ whole genome shotgun (WGS) entry which is preliminary data.</text>
</comment>
<reference evidence="2 3" key="1">
    <citation type="journal article" date="2018" name="PLoS Genet.">
        <title>Population sequencing reveals clonal diversity and ancestral inbreeding in the grapevine cultivar Chardonnay.</title>
        <authorList>
            <person name="Roach M.J."/>
            <person name="Johnson D.L."/>
            <person name="Bohlmann J."/>
            <person name="van Vuuren H.J."/>
            <person name="Jones S.J."/>
            <person name="Pretorius I.S."/>
            <person name="Schmidt S.A."/>
            <person name="Borneman A.R."/>
        </authorList>
    </citation>
    <scope>NUCLEOTIDE SEQUENCE [LARGE SCALE GENOMIC DNA]</scope>
    <source>
        <strain evidence="3">cv. Chardonnay</strain>
        <tissue evidence="2">Leaf</tissue>
    </source>
</reference>
<evidence type="ECO:0000256" key="1">
    <source>
        <dbReference type="SAM" id="MobiDB-lite"/>
    </source>
</evidence>
<protein>
    <submittedName>
        <fullName evidence="2">Uncharacterized protein</fullName>
    </submittedName>
</protein>
<dbReference type="AlphaFoldDB" id="A0A438KM71"/>
<evidence type="ECO:0000313" key="2">
    <source>
        <dbReference type="EMBL" id="RVX22296.1"/>
    </source>
</evidence>
<organism evidence="2 3">
    <name type="scientific">Vitis vinifera</name>
    <name type="common">Grape</name>
    <dbReference type="NCBI Taxonomy" id="29760"/>
    <lineage>
        <taxon>Eukaryota</taxon>
        <taxon>Viridiplantae</taxon>
        <taxon>Streptophyta</taxon>
        <taxon>Embryophyta</taxon>
        <taxon>Tracheophyta</taxon>
        <taxon>Spermatophyta</taxon>
        <taxon>Magnoliopsida</taxon>
        <taxon>eudicotyledons</taxon>
        <taxon>Gunneridae</taxon>
        <taxon>Pentapetalae</taxon>
        <taxon>rosids</taxon>
        <taxon>Vitales</taxon>
        <taxon>Vitaceae</taxon>
        <taxon>Viteae</taxon>
        <taxon>Vitis</taxon>
    </lineage>
</organism>
<name>A0A438KM71_VITVI</name>
<proteinExistence type="predicted"/>
<dbReference type="Proteomes" id="UP000288805">
    <property type="component" value="Unassembled WGS sequence"/>
</dbReference>
<accession>A0A438KM71</accession>
<sequence>MGERERAREGKRECVGSVMVRLGGGVGAAKQKEGMQLHSGIQGVRDYCGREKRKNPSPHCGEEGRGFVMGPIGIG</sequence>
<dbReference type="EMBL" id="QGNW01000004">
    <property type="protein sequence ID" value="RVX22296.1"/>
    <property type="molecule type" value="Genomic_DNA"/>
</dbReference>
<evidence type="ECO:0000313" key="3">
    <source>
        <dbReference type="Proteomes" id="UP000288805"/>
    </source>
</evidence>